<dbReference type="PANTHER" id="PTHR42916">
    <property type="entry name" value="2-SUCCINYL-5-ENOLPYRUVYL-6-HYDROXY-3-CYCLOHEXENE-1-CARBOXYLATE SYNTHASE"/>
    <property type="match status" value="1"/>
</dbReference>
<evidence type="ECO:0000313" key="2">
    <source>
        <dbReference type="Proteomes" id="UP000438182"/>
    </source>
</evidence>
<accession>A0A6I4P899</accession>
<dbReference type="InterPro" id="IPR029061">
    <property type="entry name" value="THDP-binding"/>
</dbReference>
<dbReference type="Gene3D" id="3.40.50.970">
    <property type="match status" value="1"/>
</dbReference>
<evidence type="ECO:0000313" key="1">
    <source>
        <dbReference type="EMBL" id="MWC00235.1"/>
    </source>
</evidence>
<dbReference type="SUPFAM" id="SSF52518">
    <property type="entry name" value="Thiamin diphosphate-binding fold (THDP-binding)"/>
    <property type="match status" value="1"/>
</dbReference>
<proteinExistence type="predicted"/>
<sequence length="130" mass="13342">AAAADADPGDPRAQAAAARAAAGVTRVLIGDLALLHDVGGLLLGEGEDRPRVQLIVGNDHGGTIFDSLEVADSADPAAFARVQRTPQRVDLEALARAYGWAYSRVETAGDLDRALTAPPPGPSILEVPLA</sequence>
<dbReference type="EMBL" id="WSTA01000115">
    <property type="protein sequence ID" value="MWC00235.1"/>
    <property type="molecule type" value="Genomic_DNA"/>
</dbReference>
<dbReference type="AlphaFoldDB" id="A0A6I4P899"/>
<feature type="non-terminal residue" evidence="1">
    <location>
        <position position="1"/>
    </location>
</feature>
<name>A0A6I4P899_9MICO</name>
<keyword evidence="2" id="KW-1185">Reference proteome</keyword>
<gene>
    <name evidence="1" type="ORF">GB864_16970</name>
</gene>
<dbReference type="GO" id="GO:0000287">
    <property type="term" value="F:magnesium ion binding"/>
    <property type="evidence" value="ECO:0007669"/>
    <property type="project" value="UniProtKB-ARBA"/>
</dbReference>
<dbReference type="Proteomes" id="UP000438182">
    <property type="component" value="Unassembled WGS sequence"/>
</dbReference>
<reference evidence="1 2" key="1">
    <citation type="submission" date="2019-12" db="EMBL/GenBank/DDBJ databases">
        <authorList>
            <person name="Kim Y.S."/>
        </authorList>
    </citation>
    <scope>NUCLEOTIDE SEQUENCE [LARGE SCALE GENOMIC DNA]</scope>
    <source>
        <strain evidence="1 2">MMS17-SY077</strain>
    </source>
</reference>
<dbReference type="PANTHER" id="PTHR42916:SF1">
    <property type="entry name" value="PROTEIN PHYLLO, CHLOROPLASTIC"/>
    <property type="match status" value="1"/>
</dbReference>
<protein>
    <submittedName>
        <fullName evidence="1">2-succinyl-5-enolpyruvyl-6-hydroxy-3-cyclohexene-1-carboxylic-acid synthase</fullName>
    </submittedName>
</protein>
<organism evidence="1 2">
    <name type="scientific">Agromyces seonyuensis</name>
    <dbReference type="NCBI Taxonomy" id="2662446"/>
    <lineage>
        <taxon>Bacteria</taxon>
        <taxon>Bacillati</taxon>
        <taxon>Actinomycetota</taxon>
        <taxon>Actinomycetes</taxon>
        <taxon>Micrococcales</taxon>
        <taxon>Microbacteriaceae</taxon>
        <taxon>Agromyces</taxon>
    </lineage>
</organism>
<comment type="caution">
    <text evidence="1">The sequence shown here is derived from an EMBL/GenBank/DDBJ whole genome shotgun (WGS) entry which is preliminary data.</text>
</comment>